<dbReference type="InterPro" id="IPR036028">
    <property type="entry name" value="SH3-like_dom_sf"/>
</dbReference>
<feature type="region of interest" description="Disordered" evidence="6">
    <location>
        <begin position="581"/>
        <end position="608"/>
    </location>
</feature>
<dbReference type="Gene3D" id="1.25.40.90">
    <property type="match status" value="1"/>
</dbReference>
<dbReference type="GO" id="GO:0043328">
    <property type="term" value="P:protein transport to vacuole involved in ubiquitin-dependent protein catabolic process via the multivesicular body sorting pathway"/>
    <property type="evidence" value="ECO:0007669"/>
    <property type="project" value="TreeGrafter"/>
</dbReference>
<evidence type="ECO:0008006" key="11">
    <source>
        <dbReference type="Google" id="ProtNLM"/>
    </source>
</evidence>
<dbReference type="Proteomes" id="UP001497525">
    <property type="component" value="Unassembled WGS sequence"/>
</dbReference>
<gene>
    <name evidence="9" type="ORF">CDAUBV1_LOCUS3377</name>
</gene>
<evidence type="ECO:0000256" key="6">
    <source>
        <dbReference type="SAM" id="MobiDB-lite"/>
    </source>
</evidence>
<dbReference type="CDD" id="cd21388">
    <property type="entry name" value="GAT_STAM"/>
    <property type="match status" value="1"/>
</dbReference>
<dbReference type="SMART" id="SM00288">
    <property type="entry name" value="VHS"/>
    <property type="match status" value="1"/>
</dbReference>
<dbReference type="Pfam" id="PF00790">
    <property type="entry name" value="VHS"/>
    <property type="match status" value="1"/>
</dbReference>
<feature type="domain" description="VHS" evidence="8">
    <location>
        <begin position="8"/>
        <end position="133"/>
    </location>
</feature>
<dbReference type="InterPro" id="IPR001452">
    <property type="entry name" value="SH3_domain"/>
</dbReference>
<dbReference type="AlphaFoldDB" id="A0AAV2T530"/>
<dbReference type="PANTHER" id="PTHR45929">
    <property type="entry name" value="JAK PATHWAY SIGNAL TRANSDUCTION ADAPTOR MOLECULE"/>
    <property type="match status" value="1"/>
</dbReference>
<dbReference type="InterPro" id="IPR008942">
    <property type="entry name" value="ENTH_VHS"/>
</dbReference>
<proteinExistence type="inferred from homology"/>
<dbReference type="CDD" id="cd11820">
    <property type="entry name" value="SH3_STAM"/>
    <property type="match status" value="1"/>
</dbReference>
<feature type="domain" description="SH3" evidence="7">
    <location>
        <begin position="218"/>
        <end position="277"/>
    </location>
</feature>
<dbReference type="SMART" id="SM00326">
    <property type="entry name" value="SH3"/>
    <property type="match status" value="1"/>
</dbReference>
<dbReference type="PRINTS" id="PR01887">
    <property type="entry name" value="SPECTRNALPHA"/>
</dbReference>
<reference evidence="9" key="1">
    <citation type="submission" date="2024-06" db="EMBL/GenBank/DDBJ databases">
        <authorList>
            <person name="Liu X."/>
            <person name="Lenzi L."/>
            <person name="Haldenby T S."/>
            <person name="Uol C."/>
        </authorList>
    </citation>
    <scope>NUCLEOTIDE SEQUENCE</scope>
</reference>
<dbReference type="Gene3D" id="2.30.30.40">
    <property type="entry name" value="SH3 Domains"/>
    <property type="match status" value="1"/>
</dbReference>
<feature type="region of interest" description="Disordered" evidence="6">
    <location>
        <begin position="277"/>
        <end position="306"/>
    </location>
</feature>
<dbReference type="PROSITE" id="PS50002">
    <property type="entry name" value="SH3"/>
    <property type="match status" value="1"/>
</dbReference>
<comment type="subcellular location">
    <subcellularLocation>
        <location evidence="1">Endosome</location>
    </subcellularLocation>
</comment>
<dbReference type="InterPro" id="IPR002014">
    <property type="entry name" value="VHS_dom"/>
</dbReference>
<keyword evidence="3 5" id="KW-0728">SH3 domain</keyword>
<dbReference type="InterPro" id="IPR050670">
    <property type="entry name" value="STAM"/>
</dbReference>
<dbReference type="GO" id="GO:0035091">
    <property type="term" value="F:phosphatidylinositol binding"/>
    <property type="evidence" value="ECO:0007669"/>
    <property type="project" value="InterPro"/>
</dbReference>
<dbReference type="Pfam" id="PF00018">
    <property type="entry name" value="SH3_1"/>
    <property type="match status" value="1"/>
</dbReference>
<evidence type="ECO:0000259" key="8">
    <source>
        <dbReference type="PROSITE" id="PS50179"/>
    </source>
</evidence>
<keyword evidence="4" id="KW-0967">Endosome</keyword>
<dbReference type="Gene3D" id="1.20.5.1940">
    <property type="match status" value="1"/>
</dbReference>
<dbReference type="PROSITE" id="PS50179">
    <property type="entry name" value="VHS"/>
    <property type="match status" value="1"/>
</dbReference>
<evidence type="ECO:0000256" key="1">
    <source>
        <dbReference type="ARBA" id="ARBA00004177"/>
    </source>
</evidence>
<organism evidence="9 10">
    <name type="scientific">Calicophoron daubneyi</name>
    <name type="common">Rumen fluke</name>
    <name type="synonym">Paramphistomum daubneyi</name>
    <dbReference type="NCBI Taxonomy" id="300641"/>
    <lineage>
        <taxon>Eukaryota</taxon>
        <taxon>Metazoa</taxon>
        <taxon>Spiralia</taxon>
        <taxon>Lophotrochozoa</taxon>
        <taxon>Platyhelminthes</taxon>
        <taxon>Trematoda</taxon>
        <taxon>Digenea</taxon>
        <taxon>Plagiorchiida</taxon>
        <taxon>Pronocephalata</taxon>
        <taxon>Paramphistomoidea</taxon>
        <taxon>Paramphistomidae</taxon>
        <taxon>Calicophoron</taxon>
    </lineage>
</organism>
<sequence>MEALIEQCTSEKNTQDKWDLILRVCEEYGEKESKACLKCITKRIFHKNPNVSLRAVTLLDACSKNCGKAFNREVSSRDFSQTVKNKFASLQRIPSLKLVEIFEKWAQEFKNDSELALAASLYNWVKTEHPNVIRNLAETRQINKAGQARQSAAQIQAKEVEELAKAIALSLKESEAKPTVDANRSRPSTTTAQATSSDKLGLYPNFQASGGPKISNAPSKGMVRALYDFEAAEDNELTFKTGELIVLLDDSDENWWRGSNHRGEGLFPAQFVKREDEEGVESATKKDLPNNTPNHAGAKAKADDVPKTPVQLDAGKIDECLRLINLADPTGEYRFDPPELNQLEAECNAMAPLVDPELEKVDKRILMLSDLNQRLLDAFQLYHDLMSRSTLPPPYFSTIQSTTPGVFQGPSSYIPSSVGPYPPPQQVMTTGGIPLAYGAAACGPETSQIQAGPVGVSGPIASSSTYPPPDNMYPNQPAMNMHYATTNAAAIAQPGTQQPVPSSYYAVAPQSTDPNTNMHSAQQQHYAVSDVYAGPTYPSASQPQNPVKPDLELSDTGKSNYGVGAGQAIPGQNQFFYEYPQNPDGAQFTQPGQGPTTAMMAPSNNPMG</sequence>
<dbReference type="SUPFAM" id="SSF48464">
    <property type="entry name" value="ENTH/VHS domain"/>
    <property type="match status" value="1"/>
</dbReference>
<evidence type="ECO:0000256" key="4">
    <source>
        <dbReference type="ARBA" id="ARBA00022753"/>
    </source>
</evidence>
<accession>A0AAV2T530</accession>
<evidence type="ECO:0000313" key="10">
    <source>
        <dbReference type="Proteomes" id="UP001497525"/>
    </source>
</evidence>
<feature type="compositionally biased region" description="Polar residues" evidence="6">
    <location>
        <begin position="587"/>
        <end position="608"/>
    </location>
</feature>
<evidence type="ECO:0000256" key="2">
    <source>
        <dbReference type="ARBA" id="ARBA00009666"/>
    </source>
</evidence>
<feature type="region of interest" description="Disordered" evidence="6">
    <location>
        <begin position="176"/>
        <end position="203"/>
    </location>
</feature>
<dbReference type="SUPFAM" id="SSF50044">
    <property type="entry name" value="SH3-domain"/>
    <property type="match status" value="1"/>
</dbReference>
<evidence type="ECO:0000256" key="5">
    <source>
        <dbReference type="PROSITE-ProRule" id="PRU00192"/>
    </source>
</evidence>
<evidence type="ECO:0000259" key="7">
    <source>
        <dbReference type="PROSITE" id="PS50002"/>
    </source>
</evidence>
<evidence type="ECO:0000256" key="3">
    <source>
        <dbReference type="ARBA" id="ARBA00022443"/>
    </source>
</evidence>
<comment type="similarity">
    <text evidence="2">Belongs to the STAM family.</text>
</comment>
<name>A0AAV2T530_CALDB</name>
<protein>
    <recommendedName>
        <fullName evidence="11">Signal transducing adapter molecule 1</fullName>
    </recommendedName>
</protein>
<evidence type="ECO:0000313" key="9">
    <source>
        <dbReference type="EMBL" id="CAL5131206.1"/>
    </source>
</evidence>
<dbReference type="PANTHER" id="PTHR45929:SF3">
    <property type="entry name" value="JAK PATHWAY SIGNAL TRANSDUCTION ADAPTOR MOLECULE"/>
    <property type="match status" value="1"/>
</dbReference>
<dbReference type="GO" id="GO:0043130">
    <property type="term" value="F:ubiquitin binding"/>
    <property type="evidence" value="ECO:0007669"/>
    <property type="project" value="InterPro"/>
</dbReference>
<dbReference type="PRINTS" id="PR00452">
    <property type="entry name" value="SH3DOMAIN"/>
</dbReference>
<dbReference type="GO" id="GO:0033565">
    <property type="term" value="C:ESCRT-0 complex"/>
    <property type="evidence" value="ECO:0007669"/>
    <property type="project" value="TreeGrafter"/>
</dbReference>
<feature type="compositionally biased region" description="Polar residues" evidence="6">
    <location>
        <begin position="185"/>
        <end position="198"/>
    </location>
</feature>
<dbReference type="EMBL" id="CAXLJL010000081">
    <property type="protein sequence ID" value="CAL5131206.1"/>
    <property type="molecule type" value="Genomic_DNA"/>
</dbReference>
<comment type="caution">
    <text evidence="9">The sequence shown here is derived from an EMBL/GenBank/DDBJ whole genome shotgun (WGS) entry which is preliminary data.</text>
</comment>